<keyword evidence="2" id="KW-1185">Reference proteome</keyword>
<evidence type="ECO:0000313" key="2">
    <source>
        <dbReference type="Proteomes" id="UP000184082"/>
    </source>
</evidence>
<dbReference type="RefSeq" id="WP_094756706.1">
    <property type="nucleotide sequence ID" value="NZ_FRAJ01000005.1"/>
</dbReference>
<dbReference type="Pfam" id="PF12686">
    <property type="entry name" value="DUF3800"/>
    <property type="match status" value="1"/>
</dbReference>
<protein>
    <recommendedName>
        <fullName evidence="3">DUF3800 domain-containing protein</fullName>
    </recommendedName>
</protein>
<dbReference type="AlphaFoldDB" id="A0A1M6MX42"/>
<name>A0A1M6MX42_9FIRM</name>
<accession>A0A1M6MX42</accession>
<evidence type="ECO:0000313" key="1">
    <source>
        <dbReference type="EMBL" id="SHJ87863.1"/>
    </source>
</evidence>
<organism evidence="1 2">
    <name type="scientific">Caminicella sporogenes DSM 14501</name>
    <dbReference type="NCBI Taxonomy" id="1121266"/>
    <lineage>
        <taxon>Bacteria</taxon>
        <taxon>Bacillati</taxon>
        <taxon>Bacillota</taxon>
        <taxon>Clostridia</taxon>
        <taxon>Peptostreptococcales</taxon>
        <taxon>Caminicellaceae</taxon>
        <taxon>Caminicella</taxon>
    </lineage>
</organism>
<dbReference type="EMBL" id="FRAJ01000005">
    <property type="protein sequence ID" value="SHJ87863.1"/>
    <property type="molecule type" value="Genomic_DNA"/>
</dbReference>
<gene>
    <name evidence="1" type="ORF">SAMN02745883_00678</name>
</gene>
<dbReference type="Proteomes" id="UP000184082">
    <property type="component" value="Unassembled WGS sequence"/>
</dbReference>
<proteinExistence type="predicted"/>
<dbReference type="InterPro" id="IPR024524">
    <property type="entry name" value="DUF3800"/>
</dbReference>
<reference evidence="1 2" key="1">
    <citation type="submission" date="2016-11" db="EMBL/GenBank/DDBJ databases">
        <authorList>
            <person name="Jaros S."/>
            <person name="Januszkiewicz K."/>
            <person name="Wedrychowicz H."/>
        </authorList>
    </citation>
    <scope>NUCLEOTIDE SEQUENCE [LARGE SCALE GENOMIC DNA]</scope>
    <source>
        <strain evidence="1 2">DSM 14501</strain>
    </source>
</reference>
<sequence length="243" mass="28930">MHLYNIYCDESCHLPNDKSDVMVLGAISCPEEKKKKIYQDIRNIKLKHGIHSKVEIKWTKVSMSKIEMYKDFIDYFFKNDDLCYRALIAKNKGQLNHEKYNDNDYDLWYYKMYYLLLDKFCYPYNKYRIFIDIKDTRGGPRIEKLHEVLCNNKYDFKRDIILSIEQINSERADLLQLTDLIIGALSFYHRGLYYDPNKSMAKKQIVEKIKEYIGQAIDNGTSVFEKKFNIFVWSPKGGVINEA</sequence>
<evidence type="ECO:0008006" key="3">
    <source>
        <dbReference type="Google" id="ProtNLM"/>
    </source>
</evidence>
<dbReference type="STRING" id="1121266.SAMN02745883_00678"/>